<name>A0A7W8MS93_9BACT</name>
<gene>
    <name evidence="2" type="ORF">HDF09_003430</name>
</gene>
<evidence type="ECO:0000313" key="3">
    <source>
        <dbReference type="Proteomes" id="UP000568106"/>
    </source>
</evidence>
<protein>
    <submittedName>
        <fullName evidence="2">Uncharacterized protein YjbJ (UPF0337 family)</fullName>
    </submittedName>
</protein>
<dbReference type="Gene3D" id="1.10.1470.10">
    <property type="entry name" value="YjbJ"/>
    <property type="match status" value="1"/>
</dbReference>
<feature type="transmembrane region" description="Helical" evidence="1">
    <location>
        <begin position="6"/>
        <end position="25"/>
    </location>
</feature>
<organism evidence="2 3">
    <name type="scientific">Tunturiibacter empetritectus</name>
    <dbReference type="NCBI Taxonomy" id="3069691"/>
    <lineage>
        <taxon>Bacteria</taxon>
        <taxon>Pseudomonadati</taxon>
        <taxon>Acidobacteriota</taxon>
        <taxon>Terriglobia</taxon>
        <taxon>Terriglobales</taxon>
        <taxon>Acidobacteriaceae</taxon>
        <taxon>Tunturiibacter</taxon>
    </lineage>
</organism>
<evidence type="ECO:0000256" key="1">
    <source>
        <dbReference type="SAM" id="Phobius"/>
    </source>
</evidence>
<proteinExistence type="predicted"/>
<keyword evidence="3" id="KW-1185">Reference proteome</keyword>
<dbReference type="EMBL" id="JACHDY010000005">
    <property type="protein sequence ID" value="MBB5318731.1"/>
    <property type="molecule type" value="Genomic_DNA"/>
</dbReference>
<keyword evidence="1" id="KW-0812">Transmembrane</keyword>
<dbReference type="Proteomes" id="UP000568106">
    <property type="component" value="Unassembled WGS sequence"/>
</dbReference>
<evidence type="ECO:0000313" key="2">
    <source>
        <dbReference type="EMBL" id="MBB5318731.1"/>
    </source>
</evidence>
<accession>A0A7W8MS93</accession>
<dbReference type="InterPro" id="IPR036629">
    <property type="entry name" value="YjbJ_sf"/>
</dbReference>
<comment type="caution">
    <text evidence="2">The sequence shown here is derived from an EMBL/GenBank/DDBJ whole genome shotgun (WGS) entry which is preliminary data.</text>
</comment>
<sequence>MKGLPWILAGIGVGIAVTFVLFVDLSDQPEPAYDIGYDGFTDAARKTFAWGTRKHAEGKVGSFAGAIKQGAGKLIGNQDLAAKGAADRVIGNVKEAAGHVGEAVGQTLHDLNQ</sequence>
<dbReference type="SUPFAM" id="SSF69047">
    <property type="entry name" value="Hypothetical protein YjbJ"/>
    <property type="match status" value="1"/>
</dbReference>
<keyword evidence="1" id="KW-1133">Transmembrane helix</keyword>
<reference evidence="2" key="1">
    <citation type="submission" date="2020-08" db="EMBL/GenBank/DDBJ databases">
        <title>Genomic Encyclopedia of Type Strains, Phase IV (KMG-V): Genome sequencing to study the core and pangenomes of soil and plant-associated prokaryotes.</title>
        <authorList>
            <person name="Whitman W."/>
        </authorList>
    </citation>
    <scope>NUCLEOTIDE SEQUENCE [LARGE SCALE GENOMIC DNA]</scope>
    <source>
        <strain evidence="2">M8UP27</strain>
    </source>
</reference>
<dbReference type="AlphaFoldDB" id="A0A7W8MS93"/>
<keyword evidence="1" id="KW-0472">Membrane</keyword>